<keyword evidence="3" id="KW-1185">Reference proteome</keyword>
<comment type="caution">
    <text evidence="2">The sequence shown here is derived from an EMBL/GenBank/DDBJ whole genome shotgun (WGS) entry which is preliminary data.</text>
</comment>
<evidence type="ECO:0000313" key="3">
    <source>
        <dbReference type="Proteomes" id="UP001218188"/>
    </source>
</evidence>
<accession>A0AAD6X6P5</accession>
<gene>
    <name evidence="2" type="ORF">C8F04DRAFT_1255917</name>
</gene>
<protein>
    <submittedName>
        <fullName evidence="2">Uncharacterized protein</fullName>
    </submittedName>
</protein>
<reference evidence="2" key="1">
    <citation type="submission" date="2023-03" db="EMBL/GenBank/DDBJ databases">
        <title>Massive genome expansion in bonnet fungi (Mycena s.s.) driven by repeated elements and novel gene families across ecological guilds.</title>
        <authorList>
            <consortium name="Lawrence Berkeley National Laboratory"/>
            <person name="Harder C.B."/>
            <person name="Miyauchi S."/>
            <person name="Viragh M."/>
            <person name="Kuo A."/>
            <person name="Thoen E."/>
            <person name="Andreopoulos B."/>
            <person name="Lu D."/>
            <person name="Skrede I."/>
            <person name="Drula E."/>
            <person name="Henrissat B."/>
            <person name="Morin E."/>
            <person name="Kohler A."/>
            <person name="Barry K."/>
            <person name="LaButti K."/>
            <person name="Morin E."/>
            <person name="Salamov A."/>
            <person name="Lipzen A."/>
            <person name="Mereny Z."/>
            <person name="Hegedus B."/>
            <person name="Baldrian P."/>
            <person name="Stursova M."/>
            <person name="Weitz H."/>
            <person name="Taylor A."/>
            <person name="Grigoriev I.V."/>
            <person name="Nagy L.G."/>
            <person name="Martin F."/>
            <person name="Kauserud H."/>
        </authorList>
    </citation>
    <scope>NUCLEOTIDE SEQUENCE</scope>
    <source>
        <strain evidence="2">CBHHK200</strain>
    </source>
</reference>
<name>A0AAD6X6P5_9AGAR</name>
<organism evidence="2 3">
    <name type="scientific">Mycena alexandri</name>
    <dbReference type="NCBI Taxonomy" id="1745969"/>
    <lineage>
        <taxon>Eukaryota</taxon>
        <taxon>Fungi</taxon>
        <taxon>Dikarya</taxon>
        <taxon>Basidiomycota</taxon>
        <taxon>Agaricomycotina</taxon>
        <taxon>Agaricomycetes</taxon>
        <taxon>Agaricomycetidae</taxon>
        <taxon>Agaricales</taxon>
        <taxon>Marasmiineae</taxon>
        <taxon>Mycenaceae</taxon>
        <taxon>Mycena</taxon>
    </lineage>
</organism>
<evidence type="ECO:0000313" key="2">
    <source>
        <dbReference type="EMBL" id="KAJ7038632.1"/>
    </source>
</evidence>
<dbReference type="EMBL" id="JARJCM010000031">
    <property type="protein sequence ID" value="KAJ7038632.1"/>
    <property type="molecule type" value="Genomic_DNA"/>
</dbReference>
<feature type="compositionally biased region" description="Polar residues" evidence="1">
    <location>
        <begin position="14"/>
        <end position="25"/>
    </location>
</feature>
<feature type="region of interest" description="Disordered" evidence="1">
    <location>
        <begin position="151"/>
        <end position="173"/>
    </location>
</feature>
<feature type="region of interest" description="Disordered" evidence="1">
    <location>
        <begin position="1"/>
        <end position="27"/>
    </location>
</feature>
<proteinExistence type="predicted"/>
<evidence type="ECO:0000256" key="1">
    <source>
        <dbReference type="SAM" id="MobiDB-lite"/>
    </source>
</evidence>
<feature type="compositionally biased region" description="Basic and acidic residues" evidence="1">
    <location>
        <begin position="1"/>
        <end position="11"/>
    </location>
</feature>
<sequence length="173" mass="17470">MPRSTRADRKTRNAPYNSTLGQQASAAPLTADRRVALAAAFGVTEADVVYEAWIHSGTSAVSLGWGAGWAPPITTAGNTSGWGPAPATSTTWGTGDGWGSSDAPSTTSGMALTSRWGIWGSDGQGAGDPRPTSSGWDDTAWSDAAWAAHDAAMAATETPAAPSTTGETPATSS</sequence>
<dbReference type="AlphaFoldDB" id="A0AAD6X6P5"/>
<dbReference type="Proteomes" id="UP001218188">
    <property type="component" value="Unassembled WGS sequence"/>
</dbReference>
<feature type="region of interest" description="Disordered" evidence="1">
    <location>
        <begin position="119"/>
        <end position="139"/>
    </location>
</feature>